<gene>
    <name evidence="6" type="ordered locus">Mmol_0057</name>
</gene>
<sequence length="185" mass="20453">MAIGTRDALVQAAEGLMRTKGYAAFSYADLSEMIGIRKASIHHHFPTKEELGIAIVEEYIARVRVEFQRIENTHNDLQGRLNAYVLAFRASSEGGLLPLCGALAAEMAALPSGLQTITQHFFDMQLKWLTSILDKGVANGELSQDFKSRQKAFLLLSILEGASFINWATKENDAISDNIIQLIIE</sequence>
<dbReference type="STRING" id="583345.Mmol_0057"/>
<reference evidence="7" key="1">
    <citation type="submission" date="2009-07" db="EMBL/GenBank/DDBJ databases">
        <title>Complete sequence of Methylotenera mobilis JLW8.</title>
        <authorList>
            <consortium name="US DOE Joint Genome Institute"/>
            <person name="Lucas S."/>
            <person name="Copeland A."/>
            <person name="Lapidus A."/>
            <person name="Glavina del Rio T."/>
            <person name="Tice H."/>
            <person name="Bruce D."/>
            <person name="Goodwin L."/>
            <person name="Pitluck S."/>
            <person name="LaButti K.M."/>
            <person name="Clum A."/>
            <person name="Larimer F."/>
            <person name="Land M."/>
            <person name="Hauser L."/>
            <person name="Kyrpides N."/>
            <person name="Mikhailova N."/>
            <person name="Kayluzhnaya M."/>
            <person name="Chistoserdova L."/>
        </authorList>
    </citation>
    <scope>NUCLEOTIDE SEQUENCE [LARGE SCALE GENOMIC DNA]</scope>
    <source>
        <strain evidence="7">JLW8 / ATCC BAA-1282 / DSM 17540</strain>
    </source>
</reference>
<dbReference type="PRINTS" id="PR00455">
    <property type="entry name" value="HTHTETR"/>
</dbReference>
<dbReference type="GO" id="GO:0003677">
    <property type="term" value="F:DNA binding"/>
    <property type="evidence" value="ECO:0007669"/>
    <property type="project" value="UniProtKB-UniRule"/>
</dbReference>
<feature type="DNA-binding region" description="H-T-H motif" evidence="4">
    <location>
        <begin position="26"/>
        <end position="45"/>
    </location>
</feature>
<proteinExistence type="predicted"/>
<keyword evidence="1" id="KW-0805">Transcription regulation</keyword>
<evidence type="ECO:0000313" key="7">
    <source>
        <dbReference type="Proteomes" id="UP000002742"/>
    </source>
</evidence>
<evidence type="ECO:0000256" key="3">
    <source>
        <dbReference type="ARBA" id="ARBA00023163"/>
    </source>
</evidence>
<dbReference type="EMBL" id="CP001672">
    <property type="protein sequence ID" value="ACT46968.1"/>
    <property type="molecule type" value="Genomic_DNA"/>
</dbReference>
<evidence type="ECO:0000256" key="2">
    <source>
        <dbReference type="ARBA" id="ARBA00023125"/>
    </source>
</evidence>
<dbReference type="PROSITE" id="PS50977">
    <property type="entry name" value="HTH_TETR_2"/>
    <property type="match status" value="1"/>
</dbReference>
<feature type="domain" description="HTH tetR-type" evidence="5">
    <location>
        <begin position="3"/>
        <end position="63"/>
    </location>
</feature>
<dbReference type="HOGENOM" id="CLU_069356_28_4_4"/>
<dbReference type="Proteomes" id="UP000002742">
    <property type="component" value="Chromosome"/>
</dbReference>
<reference evidence="6 7" key="2">
    <citation type="journal article" date="2011" name="J. Bacteriol.">
        <title>Genomes of three methylotrophs from a single niche uncover genetic and metabolic divergence of Methylophilaceae.</title>
        <authorList>
            <person name="Lapidus A."/>
            <person name="Clum A."/>
            <person name="Labutti K."/>
            <person name="Kaluzhnaya M.G."/>
            <person name="Lim S."/>
            <person name="Beck D.A."/>
            <person name="Glavina Del Rio T."/>
            <person name="Nolan M."/>
            <person name="Mavromatis K."/>
            <person name="Huntemann M."/>
            <person name="Lucas S."/>
            <person name="Lidstrom M.E."/>
            <person name="Ivanova N."/>
            <person name="Chistoserdova L."/>
        </authorList>
    </citation>
    <scope>NUCLEOTIDE SEQUENCE [LARGE SCALE GENOMIC DNA]</scope>
    <source>
        <strain evidence="7">JLW8 / ATCC BAA-1282 / DSM 17540</strain>
    </source>
</reference>
<dbReference type="OrthoDB" id="5293507at2"/>
<dbReference type="RefSeq" id="WP_012777425.1">
    <property type="nucleotide sequence ID" value="NC_012968.1"/>
</dbReference>
<accession>C6WY72</accession>
<keyword evidence="3" id="KW-0804">Transcription</keyword>
<evidence type="ECO:0000259" key="5">
    <source>
        <dbReference type="PROSITE" id="PS50977"/>
    </source>
</evidence>
<dbReference type="KEGG" id="mmb:Mmol_0057"/>
<organism evidence="6 7">
    <name type="scientific">Methylotenera mobilis (strain JLW8 / ATCC BAA-1282 / DSM 17540)</name>
    <dbReference type="NCBI Taxonomy" id="583345"/>
    <lineage>
        <taxon>Bacteria</taxon>
        <taxon>Pseudomonadati</taxon>
        <taxon>Pseudomonadota</taxon>
        <taxon>Betaproteobacteria</taxon>
        <taxon>Nitrosomonadales</taxon>
        <taxon>Methylophilaceae</taxon>
        <taxon>Methylotenera</taxon>
    </lineage>
</organism>
<dbReference type="InterPro" id="IPR009057">
    <property type="entry name" value="Homeodomain-like_sf"/>
</dbReference>
<name>C6WY72_METML</name>
<evidence type="ECO:0000256" key="4">
    <source>
        <dbReference type="PROSITE-ProRule" id="PRU00335"/>
    </source>
</evidence>
<dbReference type="InterPro" id="IPR036271">
    <property type="entry name" value="Tet_transcr_reg_TetR-rel_C_sf"/>
</dbReference>
<dbReference type="eggNOG" id="COG1309">
    <property type="taxonomic scope" value="Bacteria"/>
</dbReference>
<dbReference type="Pfam" id="PF00440">
    <property type="entry name" value="TetR_N"/>
    <property type="match status" value="1"/>
</dbReference>
<evidence type="ECO:0000313" key="6">
    <source>
        <dbReference type="EMBL" id="ACT46968.1"/>
    </source>
</evidence>
<dbReference type="SUPFAM" id="SSF48498">
    <property type="entry name" value="Tetracyclin repressor-like, C-terminal domain"/>
    <property type="match status" value="1"/>
</dbReference>
<dbReference type="AlphaFoldDB" id="C6WY72"/>
<dbReference type="PANTHER" id="PTHR47506">
    <property type="entry name" value="TRANSCRIPTIONAL REGULATORY PROTEIN"/>
    <property type="match status" value="1"/>
</dbReference>
<evidence type="ECO:0000256" key="1">
    <source>
        <dbReference type="ARBA" id="ARBA00023015"/>
    </source>
</evidence>
<dbReference type="InterPro" id="IPR001647">
    <property type="entry name" value="HTH_TetR"/>
</dbReference>
<keyword evidence="2 4" id="KW-0238">DNA-binding</keyword>
<dbReference type="SUPFAM" id="SSF46689">
    <property type="entry name" value="Homeodomain-like"/>
    <property type="match status" value="1"/>
</dbReference>
<dbReference type="PANTHER" id="PTHR47506:SF6">
    <property type="entry name" value="HTH-TYPE TRANSCRIPTIONAL REPRESSOR NEMR"/>
    <property type="match status" value="1"/>
</dbReference>
<keyword evidence="7" id="KW-1185">Reference proteome</keyword>
<dbReference type="Gene3D" id="1.10.357.10">
    <property type="entry name" value="Tetracycline Repressor, domain 2"/>
    <property type="match status" value="1"/>
</dbReference>
<protein>
    <submittedName>
        <fullName evidence="6">Transcriptional regulator, TetR family</fullName>
    </submittedName>
</protein>